<accession>D8LYC6</accession>
<dbReference type="RefSeq" id="XP_012894629.1">
    <property type="nucleotide sequence ID" value="XM_013039175.1"/>
</dbReference>
<evidence type="ECO:0000313" key="2">
    <source>
        <dbReference type="EMBL" id="CBK20581.2"/>
    </source>
</evidence>
<dbReference type="Gene3D" id="3.30.70.660">
    <property type="entry name" value="Pseudouridine synthase I, catalytic domain, C-terminal subdomain"/>
    <property type="match status" value="1"/>
</dbReference>
<dbReference type="OrthoDB" id="10256309at2759"/>
<dbReference type="Proteomes" id="UP000008312">
    <property type="component" value="Unassembled WGS sequence"/>
</dbReference>
<reference evidence="2" key="1">
    <citation type="submission" date="2010-02" db="EMBL/GenBank/DDBJ databases">
        <title>Sequencing and annotation of the Blastocystis hominis genome.</title>
        <authorList>
            <person name="Wincker P."/>
        </authorList>
    </citation>
    <scope>NUCLEOTIDE SEQUENCE</scope>
    <source>
        <strain evidence="2">Singapore isolate B</strain>
    </source>
</reference>
<protein>
    <submittedName>
        <fullName evidence="2">Uncharacterized protein</fullName>
    </submittedName>
</protein>
<dbReference type="InterPro" id="IPR020103">
    <property type="entry name" value="PsdUridine_synth_cat_dom_sf"/>
</dbReference>
<dbReference type="SUPFAM" id="SSF55120">
    <property type="entry name" value="Pseudouridine synthase"/>
    <property type="match status" value="1"/>
</dbReference>
<dbReference type="Gene3D" id="3.30.70.580">
    <property type="entry name" value="Pseudouridine synthase I, catalytic domain, N-terminal subdomain"/>
    <property type="match status" value="1"/>
</dbReference>
<dbReference type="EMBL" id="FN668639">
    <property type="protein sequence ID" value="CBK20581.2"/>
    <property type="molecule type" value="Genomic_DNA"/>
</dbReference>
<dbReference type="GO" id="GO:0003723">
    <property type="term" value="F:RNA binding"/>
    <property type="evidence" value="ECO:0007669"/>
    <property type="project" value="InterPro"/>
</dbReference>
<dbReference type="PANTHER" id="PTHR11142:SF4">
    <property type="entry name" value="PSEUDOURIDYLATE SYNTHASE 1 HOMOLOG"/>
    <property type="match status" value="1"/>
</dbReference>
<dbReference type="GO" id="GO:1990481">
    <property type="term" value="P:mRNA pseudouridine synthesis"/>
    <property type="evidence" value="ECO:0007669"/>
    <property type="project" value="TreeGrafter"/>
</dbReference>
<keyword evidence="3" id="KW-1185">Reference proteome</keyword>
<dbReference type="InterPro" id="IPR001406">
    <property type="entry name" value="PsdUridine_synth_TruA"/>
</dbReference>
<dbReference type="PANTHER" id="PTHR11142">
    <property type="entry name" value="PSEUDOURIDYLATE SYNTHASE"/>
    <property type="match status" value="1"/>
</dbReference>
<gene>
    <name evidence="2" type="ORF">GSBLH_T00000887001</name>
</gene>
<evidence type="ECO:0000256" key="1">
    <source>
        <dbReference type="ARBA" id="ARBA00023235"/>
    </source>
</evidence>
<dbReference type="AlphaFoldDB" id="D8LYC6"/>
<dbReference type="GeneID" id="24918174"/>
<sequence>MREIWFLYRNSYSGMQVNDTRQSVEDKLVDCLFMLDKIEPWNVIKSSKFDWERCSRTDKGVSARSIVVSGKLMDYDDEFDSSMQNQLAVEQLNQLLPEDIRVFSYTRVSKSFNPHLNTHTRTYSYYLPLDQYQSSHYAPSRIIELGVHIDTAKFQKALSVFLGTHSMKNYSGSIQYSLLSCSCDYFVVIEIRISVNSTCEPCSCYFHLCHFSNHIAATPLTIGNERYLHVLLNGNSFLYHQIRKMIGGAVAVSCGSWSFPYLNACMNLVSLHLYSSVYDASHSSASRSQHTFGVALRFLPSRQEYFSQQG</sequence>
<keyword evidence="1" id="KW-0413">Isomerase</keyword>
<dbReference type="InterPro" id="IPR020095">
    <property type="entry name" value="PsdUridine_synth_TruA_C"/>
</dbReference>
<organism evidence="2">
    <name type="scientific">Blastocystis hominis</name>
    <dbReference type="NCBI Taxonomy" id="12968"/>
    <lineage>
        <taxon>Eukaryota</taxon>
        <taxon>Sar</taxon>
        <taxon>Stramenopiles</taxon>
        <taxon>Bigyra</taxon>
        <taxon>Opalozoa</taxon>
        <taxon>Opalinata</taxon>
        <taxon>Blastocystidae</taxon>
        <taxon>Blastocystis</taxon>
    </lineage>
</organism>
<dbReference type="GO" id="GO:0005634">
    <property type="term" value="C:nucleus"/>
    <property type="evidence" value="ECO:0007669"/>
    <property type="project" value="TreeGrafter"/>
</dbReference>
<dbReference type="GO" id="GO:0009982">
    <property type="term" value="F:pseudouridine synthase activity"/>
    <property type="evidence" value="ECO:0007669"/>
    <property type="project" value="InterPro"/>
</dbReference>
<evidence type="ECO:0000313" key="3">
    <source>
        <dbReference type="Proteomes" id="UP000008312"/>
    </source>
</evidence>
<dbReference type="InParanoid" id="D8LYC6"/>
<dbReference type="GO" id="GO:0031119">
    <property type="term" value="P:tRNA pseudouridine synthesis"/>
    <property type="evidence" value="ECO:0007669"/>
    <property type="project" value="TreeGrafter"/>
</dbReference>
<dbReference type="InterPro" id="IPR020094">
    <property type="entry name" value="TruA/RsuA/RluB/E/F_N"/>
</dbReference>
<name>D8LYC6_BLAHO</name>
<proteinExistence type="predicted"/>